<name>A0ABP3S0J6_9ACTN</name>
<keyword evidence="9" id="KW-1185">Reference proteome</keyword>
<dbReference type="Pfam" id="PF12823">
    <property type="entry name" value="DUF3817"/>
    <property type="match status" value="1"/>
</dbReference>
<protein>
    <recommendedName>
        <fullName evidence="7">DUF3817 domain-containing protein</fullName>
    </recommendedName>
</protein>
<evidence type="ECO:0000313" key="9">
    <source>
        <dbReference type="Proteomes" id="UP001500957"/>
    </source>
</evidence>
<keyword evidence="5 6" id="KW-0472">Membrane</keyword>
<gene>
    <name evidence="8" type="ORF">GCM10009547_22320</name>
</gene>
<evidence type="ECO:0000259" key="7">
    <source>
        <dbReference type="Pfam" id="PF12823"/>
    </source>
</evidence>
<comment type="subcellular location">
    <subcellularLocation>
        <location evidence="1">Cell membrane</location>
        <topology evidence="1">Multi-pass membrane protein</topology>
    </subcellularLocation>
</comment>
<dbReference type="InterPro" id="IPR023845">
    <property type="entry name" value="DUF3817_TM"/>
</dbReference>
<evidence type="ECO:0000313" key="8">
    <source>
        <dbReference type="EMBL" id="GAA0619400.1"/>
    </source>
</evidence>
<dbReference type="RefSeq" id="WP_344604655.1">
    <property type="nucleotide sequence ID" value="NZ_BAAAHE010000016.1"/>
</dbReference>
<reference evidence="9" key="1">
    <citation type="journal article" date="2019" name="Int. J. Syst. Evol. Microbiol.">
        <title>The Global Catalogue of Microorganisms (GCM) 10K type strain sequencing project: providing services to taxonomists for standard genome sequencing and annotation.</title>
        <authorList>
            <consortium name="The Broad Institute Genomics Platform"/>
            <consortium name="The Broad Institute Genome Sequencing Center for Infectious Disease"/>
            <person name="Wu L."/>
            <person name="Ma J."/>
        </authorList>
    </citation>
    <scope>NUCLEOTIDE SEQUENCE [LARGE SCALE GENOMIC DNA]</scope>
    <source>
        <strain evidence="9">JCM 10671</strain>
    </source>
</reference>
<evidence type="ECO:0000256" key="1">
    <source>
        <dbReference type="ARBA" id="ARBA00004651"/>
    </source>
</evidence>
<evidence type="ECO:0000256" key="4">
    <source>
        <dbReference type="ARBA" id="ARBA00022989"/>
    </source>
</evidence>
<evidence type="ECO:0000256" key="3">
    <source>
        <dbReference type="ARBA" id="ARBA00022692"/>
    </source>
</evidence>
<keyword evidence="2" id="KW-1003">Cell membrane</keyword>
<feature type="transmembrane region" description="Helical" evidence="6">
    <location>
        <begin position="12"/>
        <end position="34"/>
    </location>
</feature>
<keyword evidence="3 6" id="KW-0812">Transmembrane</keyword>
<dbReference type="PANTHER" id="PTHR40077:SF2">
    <property type="entry name" value="MEMBRANE PROTEIN"/>
    <property type="match status" value="1"/>
</dbReference>
<evidence type="ECO:0000256" key="6">
    <source>
        <dbReference type="SAM" id="Phobius"/>
    </source>
</evidence>
<sequence>MKNTPATRYQVAAYVVGVLLLLVCVEMVMAYGFDNKSLKWVVYAHGYFYILYLVLAFDFFRRYRWPLRRLGEMILAGVVPGMTFVVERRIARLAQETPARLDGSGAAAL</sequence>
<feature type="domain" description="DUF3817" evidence="7">
    <location>
        <begin position="7"/>
        <end position="92"/>
    </location>
</feature>
<dbReference type="Proteomes" id="UP001500957">
    <property type="component" value="Unassembled WGS sequence"/>
</dbReference>
<dbReference type="PANTHER" id="PTHR40077">
    <property type="entry name" value="MEMBRANE PROTEIN-RELATED"/>
    <property type="match status" value="1"/>
</dbReference>
<organism evidence="8 9">
    <name type="scientific">Sporichthya brevicatena</name>
    <dbReference type="NCBI Taxonomy" id="171442"/>
    <lineage>
        <taxon>Bacteria</taxon>
        <taxon>Bacillati</taxon>
        <taxon>Actinomycetota</taxon>
        <taxon>Actinomycetes</taxon>
        <taxon>Sporichthyales</taxon>
        <taxon>Sporichthyaceae</taxon>
        <taxon>Sporichthya</taxon>
    </lineage>
</organism>
<comment type="caution">
    <text evidence="8">The sequence shown here is derived from an EMBL/GenBank/DDBJ whole genome shotgun (WGS) entry which is preliminary data.</text>
</comment>
<proteinExistence type="predicted"/>
<evidence type="ECO:0000256" key="2">
    <source>
        <dbReference type="ARBA" id="ARBA00022475"/>
    </source>
</evidence>
<feature type="transmembrane region" description="Helical" evidence="6">
    <location>
        <begin position="40"/>
        <end position="60"/>
    </location>
</feature>
<keyword evidence="4 6" id="KW-1133">Transmembrane helix</keyword>
<evidence type="ECO:0000256" key="5">
    <source>
        <dbReference type="ARBA" id="ARBA00023136"/>
    </source>
</evidence>
<accession>A0ABP3S0J6</accession>
<dbReference type="EMBL" id="BAAAHE010000016">
    <property type="protein sequence ID" value="GAA0619400.1"/>
    <property type="molecule type" value="Genomic_DNA"/>
</dbReference>
<dbReference type="NCBIfam" id="TIGR03954">
    <property type="entry name" value="integ_memb_HG"/>
    <property type="match status" value="1"/>
</dbReference>